<dbReference type="Proteomes" id="UP000594263">
    <property type="component" value="Unplaced"/>
</dbReference>
<evidence type="ECO:0000313" key="2">
    <source>
        <dbReference type="Proteomes" id="UP000594263"/>
    </source>
</evidence>
<reference evidence="1" key="1">
    <citation type="submission" date="2021-01" db="UniProtKB">
        <authorList>
            <consortium name="EnsemblPlants"/>
        </authorList>
    </citation>
    <scope>IDENTIFICATION</scope>
</reference>
<proteinExistence type="predicted"/>
<keyword evidence="2" id="KW-1185">Reference proteome</keyword>
<dbReference type="Gramene" id="Kaladp0036s0264.1.v1.1">
    <property type="protein sequence ID" value="Kaladp0036s0264.1.v1.1"/>
    <property type="gene ID" value="Kaladp0036s0264.v1.1"/>
</dbReference>
<evidence type="ECO:0000313" key="1">
    <source>
        <dbReference type="EnsemblPlants" id="Kaladp0036s0264.1.v1.1"/>
    </source>
</evidence>
<organism evidence="1 2">
    <name type="scientific">Kalanchoe fedtschenkoi</name>
    <name type="common">Lavender scallops</name>
    <name type="synonym">South American air plant</name>
    <dbReference type="NCBI Taxonomy" id="63787"/>
    <lineage>
        <taxon>Eukaryota</taxon>
        <taxon>Viridiplantae</taxon>
        <taxon>Streptophyta</taxon>
        <taxon>Embryophyta</taxon>
        <taxon>Tracheophyta</taxon>
        <taxon>Spermatophyta</taxon>
        <taxon>Magnoliopsida</taxon>
        <taxon>eudicotyledons</taxon>
        <taxon>Gunneridae</taxon>
        <taxon>Pentapetalae</taxon>
        <taxon>Saxifragales</taxon>
        <taxon>Crassulaceae</taxon>
        <taxon>Kalanchoe</taxon>
    </lineage>
</organism>
<name>A0A7N0TGS4_KALFE</name>
<accession>A0A7N0TGS4</accession>
<sequence>MGSRVVCEVGRQDGDAGCKYERVAKSCRKPDELVREEGHMRDRPGNKATGGCRPILSTIRSAMRSTSMMSGRATAFRFITFQQLLRARLIKCVFSSCYK</sequence>
<protein>
    <submittedName>
        <fullName evidence="1">Uncharacterized protein</fullName>
    </submittedName>
</protein>
<dbReference type="AlphaFoldDB" id="A0A7N0TGS4"/>
<dbReference type="EnsemblPlants" id="Kaladp0036s0264.1.v1.1">
    <property type="protein sequence ID" value="Kaladp0036s0264.1.v1.1"/>
    <property type="gene ID" value="Kaladp0036s0264.v1.1"/>
</dbReference>